<sequence length="53" mass="6275">MSWMKKALKRTKRLIKSGTGLTKWPRMSSGPPFLTPLEAVLRSQNMQWIFWRP</sequence>
<dbReference type="AlphaFoldDB" id="A0A2P6RT93"/>
<keyword evidence="2" id="KW-1185">Reference proteome</keyword>
<accession>A0A2P6RT93</accession>
<dbReference type="Gramene" id="PRQ49654">
    <property type="protein sequence ID" value="PRQ49654"/>
    <property type="gene ID" value="RchiOBHm_Chr2g0124321"/>
</dbReference>
<reference evidence="1 2" key="1">
    <citation type="journal article" date="2018" name="Nat. Genet.">
        <title>The Rosa genome provides new insights in the design of modern roses.</title>
        <authorList>
            <person name="Bendahmane M."/>
        </authorList>
    </citation>
    <scope>NUCLEOTIDE SEQUENCE [LARGE SCALE GENOMIC DNA]</scope>
    <source>
        <strain evidence="2">cv. Old Blush</strain>
    </source>
</reference>
<dbReference type="Proteomes" id="UP000238479">
    <property type="component" value="Chromosome 2"/>
</dbReference>
<name>A0A2P6RT93_ROSCH</name>
<protein>
    <submittedName>
        <fullName evidence="1">Uncharacterized protein</fullName>
    </submittedName>
</protein>
<evidence type="ECO:0000313" key="2">
    <source>
        <dbReference type="Proteomes" id="UP000238479"/>
    </source>
</evidence>
<gene>
    <name evidence="1" type="ORF">RchiOBHm_Chr2g0124321</name>
</gene>
<evidence type="ECO:0000313" key="1">
    <source>
        <dbReference type="EMBL" id="PRQ49654.1"/>
    </source>
</evidence>
<proteinExistence type="predicted"/>
<comment type="caution">
    <text evidence="1">The sequence shown here is derived from an EMBL/GenBank/DDBJ whole genome shotgun (WGS) entry which is preliminary data.</text>
</comment>
<dbReference type="EMBL" id="PDCK01000040">
    <property type="protein sequence ID" value="PRQ49654.1"/>
    <property type="molecule type" value="Genomic_DNA"/>
</dbReference>
<organism evidence="1 2">
    <name type="scientific">Rosa chinensis</name>
    <name type="common">China rose</name>
    <dbReference type="NCBI Taxonomy" id="74649"/>
    <lineage>
        <taxon>Eukaryota</taxon>
        <taxon>Viridiplantae</taxon>
        <taxon>Streptophyta</taxon>
        <taxon>Embryophyta</taxon>
        <taxon>Tracheophyta</taxon>
        <taxon>Spermatophyta</taxon>
        <taxon>Magnoliopsida</taxon>
        <taxon>eudicotyledons</taxon>
        <taxon>Gunneridae</taxon>
        <taxon>Pentapetalae</taxon>
        <taxon>rosids</taxon>
        <taxon>fabids</taxon>
        <taxon>Rosales</taxon>
        <taxon>Rosaceae</taxon>
        <taxon>Rosoideae</taxon>
        <taxon>Rosoideae incertae sedis</taxon>
        <taxon>Rosa</taxon>
    </lineage>
</organism>